<dbReference type="CDD" id="cd00093">
    <property type="entry name" value="HTH_XRE"/>
    <property type="match status" value="1"/>
</dbReference>
<dbReference type="EMBL" id="BAAARK010000010">
    <property type="protein sequence ID" value="GAA2664701.1"/>
    <property type="molecule type" value="Genomic_DNA"/>
</dbReference>
<feature type="domain" description="DUF5753" evidence="1">
    <location>
        <begin position="91"/>
        <end position="267"/>
    </location>
</feature>
<proteinExistence type="predicted"/>
<sequence length="281" mass="31382">MKYAPKILTPYVSARHYFGSEQRRHREVAKLSLVQLADIVNSSKSNLARVETAELMPPPELPAALDAAFGTGEHFHGLYQLARKEIHPDQFRRYMDFESGADVIEDFATNVVPGLLQTKAYAQAFFSCAPGVTPELVEERVQARLSRQDRLWSAEPPRYSAILDEAILHRPVGGHQVMHGQLSTLLALVDTPHTMIQILPFAHGGYALMEGPLKLLTLADGRQVAYEEGRMSGDLLEVRADVAQRRATYDSLRAYALPPRDSASLIRNLMERYEQCVPAST</sequence>
<dbReference type="InterPro" id="IPR043917">
    <property type="entry name" value="DUF5753"/>
</dbReference>
<organism evidence="2 3">
    <name type="scientific">Streptomyces lunalinharesii</name>
    <dbReference type="NCBI Taxonomy" id="333384"/>
    <lineage>
        <taxon>Bacteria</taxon>
        <taxon>Bacillati</taxon>
        <taxon>Actinomycetota</taxon>
        <taxon>Actinomycetes</taxon>
        <taxon>Kitasatosporales</taxon>
        <taxon>Streptomycetaceae</taxon>
        <taxon>Streptomyces</taxon>
    </lineage>
</organism>
<comment type="caution">
    <text evidence="2">The sequence shown here is derived from an EMBL/GenBank/DDBJ whole genome shotgun (WGS) entry which is preliminary data.</text>
</comment>
<dbReference type="InterPro" id="IPR010982">
    <property type="entry name" value="Lambda_DNA-bd_dom_sf"/>
</dbReference>
<keyword evidence="3" id="KW-1185">Reference proteome</keyword>
<dbReference type="Pfam" id="PF19054">
    <property type="entry name" value="DUF5753"/>
    <property type="match status" value="1"/>
</dbReference>
<reference evidence="2 3" key="1">
    <citation type="journal article" date="2019" name="Int. J. Syst. Evol. Microbiol.">
        <title>The Global Catalogue of Microorganisms (GCM) 10K type strain sequencing project: providing services to taxonomists for standard genome sequencing and annotation.</title>
        <authorList>
            <consortium name="The Broad Institute Genomics Platform"/>
            <consortium name="The Broad Institute Genome Sequencing Center for Infectious Disease"/>
            <person name="Wu L."/>
            <person name="Ma J."/>
        </authorList>
    </citation>
    <scope>NUCLEOTIDE SEQUENCE [LARGE SCALE GENOMIC DNA]</scope>
    <source>
        <strain evidence="2 3">JCM 16374</strain>
    </source>
</reference>
<dbReference type="SUPFAM" id="SSF47413">
    <property type="entry name" value="lambda repressor-like DNA-binding domains"/>
    <property type="match status" value="1"/>
</dbReference>
<dbReference type="Proteomes" id="UP001500994">
    <property type="component" value="Unassembled WGS sequence"/>
</dbReference>
<evidence type="ECO:0000313" key="2">
    <source>
        <dbReference type="EMBL" id="GAA2664701.1"/>
    </source>
</evidence>
<evidence type="ECO:0000313" key="3">
    <source>
        <dbReference type="Proteomes" id="UP001500994"/>
    </source>
</evidence>
<dbReference type="RefSeq" id="WP_344576955.1">
    <property type="nucleotide sequence ID" value="NZ_BAAARK010000010.1"/>
</dbReference>
<accession>A0ABN3RZT1</accession>
<name>A0ABN3RZT1_9ACTN</name>
<protein>
    <submittedName>
        <fullName evidence="2">Helix-turn-helix transcriptional regulator</fullName>
    </submittedName>
</protein>
<dbReference type="InterPro" id="IPR001387">
    <property type="entry name" value="Cro/C1-type_HTH"/>
</dbReference>
<evidence type="ECO:0000259" key="1">
    <source>
        <dbReference type="Pfam" id="PF19054"/>
    </source>
</evidence>
<gene>
    <name evidence="2" type="ORF">GCM10009864_36740</name>
</gene>